<dbReference type="GO" id="GO:0103068">
    <property type="term" value="F:leukotriene C4 gamma-glutamyl transferase activity"/>
    <property type="evidence" value="ECO:0007669"/>
    <property type="project" value="UniProtKB-EC"/>
</dbReference>
<keyword evidence="7" id="KW-0378">Hydrolase</keyword>
<comment type="catalytic activity">
    <reaction evidence="4 7">
        <text>an N-terminal (5-L-glutamyl)-[peptide] + an alpha-amino acid = 5-L-glutamyl amino acid + an N-terminal L-alpha-aminoacyl-[peptide]</text>
        <dbReference type="Rhea" id="RHEA:23904"/>
        <dbReference type="Rhea" id="RHEA-COMP:9780"/>
        <dbReference type="Rhea" id="RHEA-COMP:9795"/>
        <dbReference type="ChEBI" id="CHEBI:77644"/>
        <dbReference type="ChEBI" id="CHEBI:78597"/>
        <dbReference type="ChEBI" id="CHEBI:78599"/>
        <dbReference type="ChEBI" id="CHEBI:78608"/>
        <dbReference type="EC" id="2.3.2.2"/>
    </reaction>
</comment>
<evidence type="ECO:0000256" key="8">
    <source>
        <dbReference type="SAM" id="SignalP"/>
    </source>
</evidence>
<comment type="pathway">
    <text evidence="7">Sulfur metabolism; glutathione metabolism.</text>
</comment>
<comment type="subunit">
    <text evidence="7">This enzyme consists of two polypeptide chains, which are synthesized in precursor form from a single polypeptide.</text>
</comment>
<dbReference type="Proteomes" id="UP000321577">
    <property type="component" value="Unassembled WGS sequence"/>
</dbReference>
<dbReference type="GO" id="GO:0006751">
    <property type="term" value="P:glutathione catabolic process"/>
    <property type="evidence" value="ECO:0007669"/>
    <property type="project" value="UniProtKB-UniRule"/>
</dbReference>
<comment type="PTM">
    <text evidence="7">Cleaved by autocatalysis into a large and a small subunit.</text>
</comment>
<feature type="binding site" evidence="6">
    <location>
        <begin position="384"/>
        <end position="386"/>
    </location>
    <ligand>
        <name>L-glutamate</name>
        <dbReference type="ChEBI" id="CHEBI:29985"/>
    </ligand>
</feature>
<feature type="binding site" evidence="6">
    <location>
        <position position="91"/>
    </location>
    <ligand>
        <name>L-glutamate</name>
        <dbReference type="ChEBI" id="CHEBI:29985"/>
    </ligand>
</feature>
<evidence type="ECO:0000256" key="7">
    <source>
        <dbReference type="RuleBase" id="RU368036"/>
    </source>
</evidence>
<dbReference type="InterPro" id="IPR043138">
    <property type="entry name" value="GGT_lsub"/>
</dbReference>
<dbReference type="Gene3D" id="1.10.246.130">
    <property type="match status" value="1"/>
</dbReference>
<keyword evidence="7" id="KW-0317">Glutathione biosynthesis</keyword>
<evidence type="ECO:0000313" key="10">
    <source>
        <dbReference type="Proteomes" id="UP000321577"/>
    </source>
</evidence>
<gene>
    <name evidence="9" type="ORF">BGE01nite_44500</name>
</gene>
<comment type="similarity">
    <text evidence="7">Belongs to the gamma-glutamyltransferase family.</text>
</comment>
<dbReference type="RefSeq" id="WP_146853789.1">
    <property type="nucleotide sequence ID" value="NZ_BKAG01000043.1"/>
</dbReference>
<dbReference type="EC" id="3.4.19.13" evidence="7"/>
<dbReference type="PANTHER" id="PTHR43199:SF6">
    <property type="entry name" value="GLUTATHIONE HYDROLASE PROENZYME"/>
    <property type="match status" value="1"/>
</dbReference>
<feature type="binding site" evidence="6">
    <location>
        <begin position="437"/>
        <end position="438"/>
    </location>
    <ligand>
        <name>L-glutamate</name>
        <dbReference type="ChEBI" id="CHEBI:29985"/>
    </ligand>
</feature>
<dbReference type="OrthoDB" id="9781342at2"/>
<dbReference type="Gene3D" id="3.60.20.40">
    <property type="match status" value="1"/>
</dbReference>
<dbReference type="EMBL" id="BKAG01000043">
    <property type="protein sequence ID" value="GEP45159.1"/>
    <property type="molecule type" value="Genomic_DNA"/>
</dbReference>
<reference evidence="9 10" key="1">
    <citation type="submission" date="2019-07" db="EMBL/GenBank/DDBJ databases">
        <title>Whole genome shotgun sequence of Brevifollis gellanilyticus NBRC 108608.</title>
        <authorList>
            <person name="Hosoyama A."/>
            <person name="Uohara A."/>
            <person name="Ohji S."/>
            <person name="Ichikawa N."/>
        </authorList>
    </citation>
    <scope>NUCLEOTIDE SEQUENCE [LARGE SCALE GENOMIC DNA]</scope>
    <source>
        <strain evidence="9 10">NBRC 108608</strain>
    </source>
</reference>
<keyword evidence="8" id="KW-0732">Signal</keyword>
<feature type="binding site" evidence="6">
    <location>
        <position position="459"/>
    </location>
    <ligand>
        <name>L-glutamate</name>
        <dbReference type="ChEBI" id="CHEBI:29985"/>
    </ligand>
</feature>
<proteinExistence type="inferred from homology"/>
<evidence type="ECO:0000313" key="9">
    <source>
        <dbReference type="EMBL" id="GEP45159.1"/>
    </source>
</evidence>
<comment type="catalytic activity">
    <reaction evidence="1 7">
        <text>an S-substituted glutathione + H2O = an S-substituted L-cysteinylglycine + L-glutamate</text>
        <dbReference type="Rhea" id="RHEA:59468"/>
        <dbReference type="ChEBI" id="CHEBI:15377"/>
        <dbReference type="ChEBI" id="CHEBI:29985"/>
        <dbReference type="ChEBI" id="CHEBI:90779"/>
        <dbReference type="ChEBI" id="CHEBI:143103"/>
        <dbReference type="EC" id="3.4.19.13"/>
    </reaction>
</comment>
<keyword evidence="10" id="KW-1185">Reference proteome</keyword>
<dbReference type="PANTHER" id="PTHR43199">
    <property type="entry name" value="GLUTATHIONE HYDROLASE"/>
    <property type="match status" value="1"/>
</dbReference>
<evidence type="ECO:0000256" key="6">
    <source>
        <dbReference type="PIRSR" id="PIRSR600101-2"/>
    </source>
</evidence>
<evidence type="ECO:0000256" key="5">
    <source>
        <dbReference type="PIRSR" id="PIRSR600101-1"/>
    </source>
</evidence>
<evidence type="ECO:0000256" key="2">
    <source>
        <dbReference type="ARBA" id="ARBA00001089"/>
    </source>
</evidence>
<dbReference type="NCBIfam" id="TIGR00066">
    <property type="entry name" value="g_glut_trans"/>
    <property type="match status" value="1"/>
</dbReference>
<feature type="chain" id="PRO_5021725248" description="Glutathione hydrolase proenzyme" evidence="8">
    <location>
        <begin position="19"/>
        <end position="555"/>
    </location>
</feature>
<feature type="active site" description="Nucleophile" evidence="5">
    <location>
        <position position="366"/>
    </location>
</feature>
<dbReference type="UniPathway" id="UPA00204"/>
<name>A0A512MEI6_9BACT</name>
<keyword evidence="7 9" id="KW-0808">Transferase</keyword>
<dbReference type="Pfam" id="PF01019">
    <property type="entry name" value="G_glu_transpept"/>
    <property type="match status" value="1"/>
</dbReference>
<sequence length="555" mass="59333">MKPLFLLITLSLSLALRAAEPGFPKFASASVNPLATEAAVKAYQKGGNAVDAAVATGLTLGVVDGHNSGIGGGCFFVIRAADGSITCIDGREIAPSKAHRDMYIIQGKVDDEASKTGALAPGIPGALRAYELALKKHGKLKLADLLLPAAEIAEKGFPIDEVYERKLAATAEKLRKFPASAAVFFKADGSPLKKGDILVQKDLAKTYRAIAEHGTAWFYEGEYAQKVEAWMKENGGIMTAADIAGYKAIEREPVKGKYRGYDIVAMPPPSSGGVHVAQILQVMEHFPISKLSDAQRVHVITEAMKLAFADRAYWLGDPDFAKVPRGLVDLGYAKDLAAKIDLSKTTNVPSHNMPPHWEGDIFGKHTTFTCSADAEGNWVTLNQTINTAFGCKVIVPGTGVLLNDEMDDFSVQPGVPNAFKLIGAEANAVAAGKRPLSSMSPTIILKDGQPVLCTGAAGGPTIITQALLLISNVLDRGLEPNAALKQPRFHQQWAPDELKIEKAFGEQTLEDLEKLGHKLDKVTTFGACQAITWDAERKLLVPAHDPRVPGKADGQ</sequence>
<evidence type="ECO:0000256" key="3">
    <source>
        <dbReference type="ARBA" id="ARBA00023315"/>
    </source>
</evidence>
<dbReference type="InterPro" id="IPR000101">
    <property type="entry name" value="GGT_peptidase"/>
</dbReference>
<dbReference type="EC" id="2.3.2.2" evidence="7"/>
<comment type="caution">
    <text evidence="9">The sequence shown here is derived from an EMBL/GenBank/DDBJ whole genome shotgun (WGS) entry which is preliminary data.</text>
</comment>
<accession>A0A512MEI6</accession>
<organism evidence="9 10">
    <name type="scientific">Brevifollis gellanilyticus</name>
    <dbReference type="NCBI Taxonomy" id="748831"/>
    <lineage>
        <taxon>Bacteria</taxon>
        <taxon>Pseudomonadati</taxon>
        <taxon>Verrucomicrobiota</taxon>
        <taxon>Verrucomicrobiia</taxon>
        <taxon>Verrucomicrobiales</taxon>
        <taxon>Verrucomicrobiaceae</taxon>
    </lineage>
</organism>
<keyword evidence="7" id="KW-0865">Zymogen</keyword>
<protein>
    <recommendedName>
        <fullName evidence="7">Glutathione hydrolase proenzyme</fullName>
        <ecNumber evidence="7">2.3.2.2</ecNumber>
        <ecNumber evidence="7">3.4.19.13</ecNumber>
    </recommendedName>
    <component>
        <recommendedName>
            <fullName evidence="7">Glutathione hydrolase large chain</fullName>
        </recommendedName>
    </component>
    <component>
        <recommendedName>
            <fullName evidence="7">Glutathione hydrolase small chain</fullName>
        </recommendedName>
    </component>
</protein>
<dbReference type="InterPro" id="IPR029055">
    <property type="entry name" value="Ntn_hydrolases_N"/>
</dbReference>
<dbReference type="SUPFAM" id="SSF56235">
    <property type="entry name" value="N-terminal nucleophile aminohydrolases (Ntn hydrolases)"/>
    <property type="match status" value="1"/>
</dbReference>
<comment type="catalytic activity">
    <reaction evidence="2 7">
        <text>glutathione + H2O = L-cysteinylglycine + L-glutamate</text>
        <dbReference type="Rhea" id="RHEA:28807"/>
        <dbReference type="ChEBI" id="CHEBI:15377"/>
        <dbReference type="ChEBI" id="CHEBI:29985"/>
        <dbReference type="ChEBI" id="CHEBI:57925"/>
        <dbReference type="ChEBI" id="CHEBI:61694"/>
        <dbReference type="EC" id="3.4.19.13"/>
    </reaction>
</comment>
<dbReference type="InterPro" id="IPR043137">
    <property type="entry name" value="GGT_ssub_C"/>
</dbReference>
<dbReference type="PRINTS" id="PR01210">
    <property type="entry name" value="GGTRANSPTASE"/>
</dbReference>
<dbReference type="InterPro" id="IPR051792">
    <property type="entry name" value="GGT_bact"/>
</dbReference>
<dbReference type="AlphaFoldDB" id="A0A512MEI6"/>
<dbReference type="GO" id="GO:0036374">
    <property type="term" value="F:glutathione hydrolase activity"/>
    <property type="evidence" value="ECO:0007669"/>
    <property type="project" value="UniProtKB-UniRule"/>
</dbReference>
<feature type="signal peptide" evidence="8">
    <location>
        <begin position="1"/>
        <end position="18"/>
    </location>
</feature>
<feature type="binding site" evidence="6">
    <location>
        <position position="408"/>
    </location>
    <ligand>
        <name>L-glutamate</name>
        <dbReference type="ChEBI" id="CHEBI:29985"/>
    </ligand>
</feature>
<dbReference type="GO" id="GO:0006750">
    <property type="term" value="P:glutathione biosynthetic process"/>
    <property type="evidence" value="ECO:0007669"/>
    <property type="project" value="UniProtKB-KW"/>
</dbReference>
<keyword evidence="3 7" id="KW-0012">Acyltransferase</keyword>
<evidence type="ECO:0000256" key="4">
    <source>
        <dbReference type="ARBA" id="ARBA00047417"/>
    </source>
</evidence>
<evidence type="ECO:0000256" key="1">
    <source>
        <dbReference type="ARBA" id="ARBA00001049"/>
    </source>
</evidence>